<evidence type="ECO:0000256" key="4">
    <source>
        <dbReference type="ARBA" id="ARBA00023136"/>
    </source>
</evidence>
<evidence type="ECO:0000256" key="6">
    <source>
        <dbReference type="SAM" id="Phobius"/>
    </source>
</evidence>
<evidence type="ECO:0000256" key="5">
    <source>
        <dbReference type="SAM" id="MobiDB-lite"/>
    </source>
</evidence>
<dbReference type="InterPro" id="IPR013525">
    <property type="entry name" value="ABC2_TM"/>
</dbReference>
<reference evidence="8 9" key="1">
    <citation type="submission" date="2024-07" db="EMBL/GenBank/DDBJ databases">
        <authorList>
            <person name="Thanompreechachai J."/>
            <person name="Duangmal K."/>
        </authorList>
    </citation>
    <scope>NUCLEOTIDE SEQUENCE [LARGE SCALE GENOMIC DNA]</scope>
    <source>
        <strain evidence="8 9">LSe6-4</strain>
    </source>
</reference>
<comment type="caution">
    <text evidence="8">The sequence shown here is derived from an EMBL/GenBank/DDBJ whole genome shotgun (WGS) entry which is preliminary data.</text>
</comment>
<proteinExistence type="predicted"/>
<feature type="region of interest" description="Disordered" evidence="5">
    <location>
        <begin position="1"/>
        <end position="23"/>
    </location>
</feature>
<dbReference type="EMBL" id="JBGFTU010000008">
    <property type="protein sequence ID" value="MEZ0164915.1"/>
    <property type="molecule type" value="Genomic_DNA"/>
</dbReference>
<evidence type="ECO:0000313" key="9">
    <source>
        <dbReference type="Proteomes" id="UP001565927"/>
    </source>
</evidence>
<keyword evidence="3 6" id="KW-1133">Transmembrane helix</keyword>
<dbReference type="Pfam" id="PF01061">
    <property type="entry name" value="ABC2_membrane"/>
    <property type="match status" value="1"/>
</dbReference>
<dbReference type="PANTHER" id="PTHR43229:SF6">
    <property type="entry name" value="ABC-TYPE MULTIDRUG TRANSPORT SYSTEM, PERMEASE COMPONENT"/>
    <property type="match status" value="1"/>
</dbReference>
<name>A0ABV4H3A0_9ACTN</name>
<evidence type="ECO:0000256" key="3">
    <source>
        <dbReference type="ARBA" id="ARBA00022989"/>
    </source>
</evidence>
<dbReference type="InterPro" id="IPR051784">
    <property type="entry name" value="Nod_factor_ABC_transporter"/>
</dbReference>
<keyword evidence="2 6" id="KW-0812">Transmembrane</keyword>
<comment type="subcellular location">
    <subcellularLocation>
        <location evidence="1">Membrane</location>
        <topology evidence="1">Multi-pass membrane protein</topology>
    </subcellularLocation>
</comment>
<accession>A0ABV4H3A0</accession>
<keyword evidence="4 6" id="KW-0472">Membrane</keyword>
<sequence length="359" mass="35538">MTLRADTPRPAPAPRRRPRRLSPAGAALRESLRDRHLLAQAVLTPLLVLAVALVLARAAAGADAHVVQVAGGPGTADVARALAAAGEEVRGPGPATGPATVLGAPGPGLDATVTVPATGPVLVRVAPAAAWTAGDLRETVQAALPGRTVRVLGPDGRPAHGVTGQLLPAVLVLTALVLALPGTAGRVRSWRRHGTLALVTGTTTARGVRAVRLAGALLPSRLLLAVPAVVVVAGTGPPRPVPLVLLVLLAAAGTAAGTAAGALLGGLLRTGRETGPLLWVLTVLLALFGGVLLPASVLPPAAGTVLRFAPTAWFADGVRDALAGGAPAPALLAAGGLGLVAVAAWAALAVLCARTDRPR</sequence>
<dbReference type="RefSeq" id="WP_370441151.1">
    <property type="nucleotide sequence ID" value="NZ_JBGFTU010000008.1"/>
</dbReference>
<keyword evidence="9" id="KW-1185">Reference proteome</keyword>
<feature type="transmembrane region" description="Helical" evidence="6">
    <location>
        <begin position="241"/>
        <end position="265"/>
    </location>
</feature>
<evidence type="ECO:0000256" key="1">
    <source>
        <dbReference type="ARBA" id="ARBA00004141"/>
    </source>
</evidence>
<gene>
    <name evidence="8" type="ORF">AB2L27_09075</name>
</gene>
<dbReference type="Proteomes" id="UP001565927">
    <property type="component" value="Unassembled WGS sequence"/>
</dbReference>
<organism evidence="8 9">
    <name type="scientific">Kineococcus halophytocola</name>
    <dbReference type="NCBI Taxonomy" id="3234027"/>
    <lineage>
        <taxon>Bacteria</taxon>
        <taxon>Bacillati</taxon>
        <taxon>Actinomycetota</taxon>
        <taxon>Actinomycetes</taxon>
        <taxon>Kineosporiales</taxon>
        <taxon>Kineosporiaceae</taxon>
        <taxon>Kineococcus</taxon>
    </lineage>
</organism>
<feature type="domain" description="ABC-2 type transporter transmembrane" evidence="7">
    <location>
        <begin position="217"/>
        <end position="321"/>
    </location>
</feature>
<evidence type="ECO:0000256" key="2">
    <source>
        <dbReference type="ARBA" id="ARBA00022692"/>
    </source>
</evidence>
<evidence type="ECO:0000259" key="7">
    <source>
        <dbReference type="Pfam" id="PF01061"/>
    </source>
</evidence>
<protein>
    <submittedName>
        <fullName evidence="8">ABC transporter permease</fullName>
    </submittedName>
</protein>
<feature type="transmembrane region" description="Helical" evidence="6">
    <location>
        <begin position="330"/>
        <end position="353"/>
    </location>
</feature>
<dbReference type="PANTHER" id="PTHR43229">
    <property type="entry name" value="NODULATION PROTEIN J"/>
    <property type="match status" value="1"/>
</dbReference>
<feature type="transmembrane region" description="Helical" evidence="6">
    <location>
        <begin position="277"/>
        <end position="298"/>
    </location>
</feature>
<feature type="transmembrane region" description="Helical" evidence="6">
    <location>
        <begin position="213"/>
        <end position="235"/>
    </location>
</feature>
<evidence type="ECO:0000313" key="8">
    <source>
        <dbReference type="EMBL" id="MEZ0164915.1"/>
    </source>
</evidence>
<feature type="transmembrane region" description="Helical" evidence="6">
    <location>
        <begin position="166"/>
        <end position="184"/>
    </location>
</feature>